<comment type="caution">
    <text evidence="1">The sequence shown here is derived from an EMBL/GenBank/DDBJ whole genome shotgun (WGS) entry which is preliminary data.</text>
</comment>
<organism evidence="1 2">
    <name type="scientific">Populus alba x Populus x berolinensis</name>
    <dbReference type="NCBI Taxonomy" id="444605"/>
    <lineage>
        <taxon>Eukaryota</taxon>
        <taxon>Viridiplantae</taxon>
        <taxon>Streptophyta</taxon>
        <taxon>Embryophyta</taxon>
        <taxon>Tracheophyta</taxon>
        <taxon>Spermatophyta</taxon>
        <taxon>Magnoliopsida</taxon>
        <taxon>eudicotyledons</taxon>
        <taxon>Gunneridae</taxon>
        <taxon>Pentapetalae</taxon>
        <taxon>rosids</taxon>
        <taxon>fabids</taxon>
        <taxon>Malpighiales</taxon>
        <taxon>Salicaceae</taxon>
        <taxon>Saliceae</taxon>
        <taxon>Populus</taxon>
    </lineage>
</organism>
<accession>A0AAD6LSM1</accession>
<gene>
    <name evidence="1" type="ORF">NC653_032957</name>
</gene>
<reference evidence="1" key="1">
    <citation type="journal article" date="2023" name="Mol. Ecol. Resour.">
        <title>Chromosome-level genome assembly of a triploid poplar Populus alba 'Berolinensis'.</title>
        <authorList>
            <person name="Chen S."/>
            <person name="Yu Y."/>
            <person name="Wang X."/>
            <person name="Wang S."/>
            <person name="Zhang T."/>
            <person name="Zhou Y."/>
            <person name="He R."/>
            <person name="Meng N."/>
            <person name="Wang Y."/>
            <person name="Liu W."/>
            <person name="Liu Z."/>
            <person name="Liu J."/>
            <person name="Guo Q."/>
            <person name="Huang H."/>
            <person name="Sederoff R.R."/>
            <person name="Wang G."/>
            <person name="Qu G."/>
            <person name="Chen S."/>
        </authorList>
    </citation>
    <scope>NUCLEOTIDE SEQUENCE</scope>
    <source>
        <strain evidence="1">SC-2020</strain>
    </source>
</reference>
<keyword evidence="2" id="KW-1185">Reference proteome</keyword>
<sequence length="63" mass="7539">MATSSHGRKTLGRPSSVMHPLPRHLLMVIQRNQLWYILRRIHHKTATYLKRQFLSFDRARLLC</sequence>
<evidence type="ECO:0000313" key="2">
    <source>
        <dbReference type="Proteomes" id="UP001164929"/>
    </source>
</evidence>
<protein>
    <submittedName>
        <fullName evidence="1">Uncharacterized protein</fullName>
    </submittedName>
</protein>
<dbReference type="Proteomes" id="UP001164929">
    <property type="component" value="Chromosome 14"/>
</dbReference>
<dbReference type="EMBL" id="JAQIZT010000014">
    <property type="protein sequence ID" value="KAJ6972522.1"/>
    <property type="molecule type" value="Genomic_DNA"/>
</dbReference>
<evidence type="ECO:0000313" key="1">
    <source>
        <dbReference type="EMBL" id="KAJ6972522.1"/>
    </source>
</evidence>
<proteinExistence type="predicted"/>
<dbReference type="AlphaFoldDB" id="A0AAD6LSM1"/>
<name>A0AAD6LSM1_9ROSI</name>